<proteinExistence type="predicted"/>
<evidence type="ECO:0000256" key="1">
    <source>
        <dbReference type="SAM" id="MobiDB-lite"/>
    </source>
</evidence>
<gene>
    <name evidence="2" type="ORF">BD410DRAFT_92536</name>
</gene>
<reference evidence="2 3" key="1">
    <citation type="submission" date="2018-06" db="EMBL/GenBank/DDBJ databases">
        <title>A transcriptomic atlas of mushroom development highlights an independent origin of complex multicellularity.</title>
        <authorList>
            <consortium name="DOE Joint Genome Institute"/>
            <person name="Krizsan K."/>
            <person name="Almasi E."/>
            <person name="Merenyi Z."/>
            <person name="Sahu N."/>
            <person name="Viragh M."/>
            <person name="Koszo T."/>
            <person name="Mondo S."/>
            <person name="Kiss B."/>
            <person name="Balint B."/>
            <person name="Kues U."/>
            <person name="Barry K."/>
            <person name="Hegedus J.C."/>
            <person name="Henrissat B."/>
            <person name="Johnson J."/>
            <person name="Lipzen A."/>
            <person name="Ohm R."/>
            <person name="Nagy I."/>
            <person name="Pangilinan J."/>
            <person name="Yan J."/>
            <person name="Xiong Y."/>
            <person name="Grigoriev I.V."/>
            <person name="Hibbett D.S."/>
            <person name="Nagy L.G."/>
        </authorList>
    </citation>
    <scope>NUCLEOTIDE SEQUENCE [LARGE SCALE GENOMIC DNA]</scope>
    <source>
        <strain evidence="2 3">SZMC22713</strain>
    </source>
</reference>
<dbReference type="EMBL" id="ML170166">
    <property type="protein sequence ID" value="TDL24509.1"/>
    <property type="molecule type" value="Genomic_DNA"/>
</dbReference>
<protein>
    <submittedName>
        <fullName evidence="2">Uncharacterized protein</fullName>
    </submittedName>
</protein>
<dbReference type="Proteomes" id="UP000294933">
    <property type="component" value="Unassembled WGS sequence"/>
</dbReference>
<name>A0A4Y7QCD1_9AGAM</name>
<feature type="compositionally biased region" description="Basic and acidic residues" evidence="1">
    <location>
        <begin position="33"/>
        <end position="42"/>
    </location>
</feature>
<sequence>MKQIAANTPATIEKKKVLPRTFRLLVGANAVDEPAKAEETGHPSRQPIHQVSANAVDKPTRPTPLRQESPHDDNEEKNTEKVEMKERSVG</sequence>
<feature type="region of interest" description="Disordered" evidence="1">
    <location>
        <begin position="32"/>
        <end position="90"/>
    </location>
</feature>
<dbReference type="VEuPathDB" id="FungiDB:BD410DRAFT_92536"/>
<accession>A0A4Y7QCD1</accession>
<keyword evidence="3" id="KW-1185">Reference proteome</keyword>
<feature type="compositionally biased region" description="Basic and acidic residues" evidence="1">
    <location>
        <begin position="68"/>
        <end position="90"/>
    </location>
</feature>
<dbReference type="AlphaFoldDB" id="A0A4Y7QCD1"/>
<organism evidence="2 3">
    <name type="scientific">Rickenella mellea</name>
    <dbReference type="NCBI Taxonomy" id="50990"/>
    <lineage>
        <taxon>Eukaryota</taxon>
        <taxon>Fungi</taxon>
        <taxon>Dikarya</taxon>
        <taxon>Basidiomycota</taxon>
        <taxon>Agaricomycotina</taxon>
        <taxon>Agaricomycetes</taxon>
        <taxon>Hymenochaetales</taxon>
        <taxon>Rickenellaceae</taxon>
        <taxon>Rickenella</taxon>
    </lineage>
</organism>
<evidence type="ECO:0000313" key="3">
    <source>
        <dbReference type="Proteomes" id="UP000294933"/>
    </source>
</evidence>
<evidence type="ECO:0000313" key="2">
    <source>
        <dbReference type="EMBL" id="TDL24509.1"/>
    </source>
</evidence>